<dbReference type="InterPro" id="IPR008265">
    <property type="entry name" value="Lipase_GDSL_AS"/>
</dbReference>
<dbReference type="GO" id="GO:0016298">
    <property type="term" value="F:lipase activity"/>
    <property type="evidence" value="ECO:0007669"/>
    <property type="project" value="InterPro"/>
</dbReference>
<dbReference type="Pfam" id="PF00657">
    <property type="entry name" value="Lipase_GDSL"/>
    <property type="match status" value="1"/>
</dbReference>
<dbReference type="InterPro" id="IPR050592">
    <property type="entry name" value="GDSL_lipolytic_enzyme"/>
</dbReference>
<organism evidence="2 3">
    <name type="scientific">Nelumbo nucifera</name>
    <name type="common">Sacred lotus</name>
    <dbReference type="NCBI Taxonomy" id="4432"/>
    <lineage>
        <taxon>Eukaryota</taxon>
        <taxon>Viridiplantae</taxon>
        <taxon>Streptophyta</taxon>
        <taxon>Embryophyta</taxon>
        <taxon>Tracheophyta</taxon>
        <taxon>Spermatophyta</taxon>
        <taxon>Magnoliopsida</taxon>
        <taxon>Proteales</taxon>
        <taxon>Nelumbonaceae</taxon>
        <taxon>Nelumbo</taxon>
    </lineage>
</organism>
<dbReference type="Gene3D" id="3.40.50.1110">
    <property type="entry name" value="SGNH hydrolase"/>
    <property type="match status" value="1"/>
</dbReference>
<dbReference type="AlphaFoldDB" id="A0A1U8AJB0"/>
<gene>
    <name evidence="3" type="primary">LOC104603635</name>
</gene>
<dbReference type="PANTHER" id="PTHR45642">
    <property type="entry name" value="GDSL ESTERASE/LIPASE EXL3"/>
    <property type="match status" value="1"/>
</dbReference>
<dbReference type="InterPro" id="IPR001087">
    <property type="entry name" value="GDSL"/>
</dbReference>
<dbReference type="FunFam" id="3.40.50.1110:FF:000003">
    <property type="entry name" value="GDSL esterase/lipase APG"/>
    <property type="match status" value="1"/>
</dbReference>
<name>A0A1U8AJB0_NELNU</name>
<dbReference type="Proteomes" id="UP000189703">
    <property type="component" value="Unplaced"/>
</dbReference>
<dbReference type="RefSeq" id="XP_010266003.1">
    <property type="nucleotide sequence ID" value="XM_010267701.2"/>
</dbReference>
<keyword evidence="2" id="KW-1185">Reference proteome</keyword>
<dbReference type="OrthoDB" id="1600564at2759"/>
<dbReference type="PROSITE" id="PS01098">
    <property type="entry name" value="LIPASE_GDSL_SER"/>
    <property type="match status" value="1"/>
</dbReference>
<evidence type="ECO:0000313" key="3">
    <source>
        <dbReference type="RefSeq" id="XP_010266003.1"/>
    </source>
</evidence>
<protein>
    <submittedName>
        <fullName evidence="3">GDSL esterase/lipase EXL3-like isoform X2</fullName>
    </submittedName>
</protein>
<proteinExistence type="inferred from homology"/>
<dbReference type="InterPro" id="IPR036514">
    <property type="entry name" value="SGNH_hydro_sf"/>
</dbReference>
<dbReference type="GeneID" id="104603635"/>
<evidence type="ECO:0000313" key="2">
    <source>
        <dbReference type="Proteomes" id="UP000189703"/>
    </source>
</evidence>
<dbReference type="SUPFAM" id="SSF52266">
    <property type="entry name" value="SGNH hydrolase"/>
    <property type="match status" value="1"/>
</dbReference>
<dbReference type="GO" id="GO:0006629">
    <property type="term" value="P:lipid metabolic process"/>
    <property type="evidence" value="ECO:0007669"/>
    <property type="project" value="InterPro"/>
</dbReference>
<dbReference type="InterPro" id="IPR035669">
    <property type="entry name" value="SGNH_plant_lipase-like"/>
</dbReference>
<accession>A0A1U8AJB0</accession>
<dbReference type="CDD" id="cd01837">
    <property type="entry name" value="SGNH_plant_lipase_like"/>
    <property type="match status" value="1"/>
</dbReference>
<comment type="similarity">
    <text evidence="1">Belongs to the 'GDSL' lipolytic enzyme family.</text>
</comment>
<evidence type="ECO:0000256" key="1">
    <source>
        <dbReference type="ARBA" id="ARBA00008668"/>
    </source>
</evidence>
<sequence length="370" mass="40740">MQQLAALELGLVSPTTCCLVILLSIFSCFDLQIIQAAGFILPENVSFPALFMFGDSIVDTGNNNYIVSIAKCNFAPYGRDFPEGKPTGRFSNGKVPSDLIAEALGVKELLPPYLDPTLQIEDLLTGVNFASGGAAFDIIAPEVLSAFTMSDQLEMFKQYIEKLKAVVGEEKTATILAESAYIICAGSNDLAGYFITPTRKMDYDAPSYTHLMVQMATSFIRELHQLGARNIGVINAPPVGCVPFQRTVNGGKVKGCAENYNAAAKMFNAKLQPQIHWLKKELPHTRLVYIDVYYPLLDIIQRPHLYGFEESTKGCCGTGSIELSILCNDLNPCTCEDASKYVFWDSYHPTEKAYAILVDILIKEFTKSFV</sequence>
<reference evidence="3" key="1">
    <citation type="submission" date="2025-08" db="UniProtKB">
        <authorList>
            <consortium name="RefSeq"/>
        </authorList>
    </citation>
    <scope>IDENTIFICATION</scope>
</reference>
<dbReference type="PANTHER" id="PTHR45642:SF95">
    <property type="entry name" value="GDSL-LIKE LIPASE_ACYLHYDROLASE FAMILY PROTEIN, EXPRESSED"/>
    <property type="match status" value="1"/>
</dbReference>